<sequence length="673" mass="71461">MSQYSHLFTPLNLGFTTLKNRALMGSMHTGLEEHHDAPERLAAFYAERAAGGVSLIVTGGIAPNLAGCMFAGSTMLNDEAQIVRHRPITQAVHANGGKIALQILHTGRYAYHADAVAPSPITSPISPFTPRELSHVEIEQTIADFAHTASLAQRAGYDGVEIMGSEGYLINQFLVARTNQRQDHWGGSVANRQRFAIEIAKAVRAALGPNSIVIFRISLLDLVENGGTLAEAIELAQALELAGVTLLNTGIGWHEARIPTIAATVPRGAYSWVTRALKPHVGVPLIAVNRISTPEIAEEILAKGDADVVSLARPLLADPEYLLKAQSNNALEINTCIACNQACLDHVFEGKPASCLVNPRACRETELNVVLSSLAKTVAVVGAGPAGLSAALTAAQAGHVVTLFEADAQIGGQFGLAQNIPAKAEFAETLRYFSVMLAKYKVNIQLNQRVSATSLAGKFDEVIVATGVIPRMAQIAGIDHPSVVAYPDLIAGKVVPKRKIAIIGAGGIGVDVADYLVNGLHTGVEGQGSAYLAEWGVDTTLNSQGGLCAPVTHAPEREVWLLKRSKGKPGAGPGRTTGWIHRIGLQRSGVHLWGSVEYLKIDDDGLHLRHDGEEKCLPVEQIIVCAGQESVNSLYTELMSLQQSVHLIGGALEAGELDAKRAIEQGFLTALSL</sequence>
<dbReference type="Proteomes" id="UP000825679">
    <property type="component" value="Chromosome"/>
</dbReference>
<dbReference type="InterPro" id="IPR051793">
    <property type="entry name" value="NADH:flavin_oxidoreductase"/>
</dbReference>
<name>A0ABX8ZDI5_9NEIS</name>
<feature type="domain" description="NADH:flavin oxidoreductase/NADH oxidase N-terminal" evidence="10">
    <location>
        <begin position="7"/>
        <end position="330"/>
    </location>
</feature>
<dbReference type="InterPro" id="IPR023753">
    <property type="entry name" value="FAD/NAD-binding_dom"/>
</dbReference>
<dbReference type="CDD" id="cd02930">
    <property type="entry name" value="DCR_FMN"/>
    <property type="match status" value="1"/>
</dbReference>
<dbReference type="SUPFAM" id="SSF51905">
    <property type="entry name" value="FAD/NAD(P)-binding domain"/>
    <property type="match status" value="1"/>
</dbReference>
<dbReference type="RefSeq" id="WP_221007712.1">
    <property type="nucleotide sequence ID" value="NZ_CP081150.1"/>
</dbReference>
<dbReference type="Pfam" id="PF00724">
    <property type="entry name" value="Oxidored_FMN"/>
    <property type="match status" value="1"/>
</dbReference>
<reference evidence="12 13" key="1">
    <citation type="submission" date="2021-08" db="EMBL/GenBank/DDBJ databases">
        <title>complete genome sequencing of Deefgea sp. D25.</title>
        <authorList>
            <person name="Bae J.-W."/>
            <person name="Gim D.-H."/>
        </authorList>
    </citation>
    <scope>NUCLEOTIDE SEQUENCE [LARGE SCALE GENOMIC DNA]</scope>
    <source>
        <strain evidence="12 13">D25</strain>
    </source>
</reference>
<protein>
    <submittedName>
        <fullName evidence="12">NADPH-dependent 2,4-dienoyl-CoA reductase</fullName>
    </submittedName>
</protein>
<evidence type="ECO:0000256" key="2">
    <source>
        <dbReference type="ARBA" id="ARBA00001966"/>
    </source>
</evidence>
<keyword evidence="8" id="KW-0408">Iron</keyword>
<dbReference type="SUPFAM" id="SSF51971">
    <property type="entry name" value="Nucleotide-binding domain"/>
    <property type="match status" value="1"/>
</dbReference>
<feature type="domain" description="FAD/NAD(P)-binding" evidence="11">
    <location>
        <begin position="377"/>
        <end position="635"/>
    </location>
</feature>
<dbReference type="Pfam" id="PF07992">
    <property type="entry name" value="Pyr_redox_2"/>
    <property type="match status" value="1"/>
</dbReference>
<gene>
    <name evidence="12" type="ORF">K4H28_07305</name>
</gene>
<evidence type="ECO:0000256" key="9">
    <source>
        <dbReference type="ARBA" id="ARBA00023014"/>
    </source>
</evidence>
<comment type="cofactor">
    <cofactor evidence="1">
        <name>FMN</name>
        <dbReference type="ChEBI" id="CHEBI:58210"/>
    </cofactor>
</comment>
<evidence type="ECO:0000313" key="12">
    <source>
        <dbReference type="EMBL" id="QZA79193.1"/>
    </source>
</evidence>
<keyword evidence="6" id="KW-0479">Metal-binding</keyword>
<dbReference type="InterPro" id="IPR001155">
    <property type="entry name" value="OxRdtase_FMN_N"/>
</dbReference>
<dbReference type="EMBL" id="CP081150">
    <property type="protein sequence ID" value="QZA79193.1"/>
    <property type="molecule type" value="Genomic_DNA"/>
</dbReference>
<evidence type="ECO:0000256" key="6">
    <source>
        <dbReference type="ARBA" id="ARBA00022723"/>
    </source>
</evidence>
<keyword evidence="5" id="KW-0288">FMN</keyword>
<evidence type="ECO:0000256" key="3">
    <source>
        <dbReference type="ARBA" id="ARBA00011048"/>
    </source>
</evidence>
<evidence type="ECO:0000256" key="1">
    <source>
        <dbReference type="ARBA" id="ARBA00001917"/>
    </source>
</evidence>
<keyword evidence="7" id="KW-0560">Oxidoreductase</keyword>
<accession>A0ABX8ZDI5</accession>
<dbReference type="PANTHER" id="PTHR42917">
    <property type="entry name" value="2,4-DIENOYL-COA REDUCTASE"/>
    <property type="match status" value="1"/>
</dbReference>
<dbReference type="Gene3D" id="3.40.50.720">
    <property type="entry name" value="NAD(P)-binding Rossmann-like Domain"/>
    <property type="match status" value="1"/>
</dbReference>
<dbReference type="InterPro" id="IPR036188">
    <property type="entry name" value="FAD/NAD-bd_sf"/>
</dbReference>
<dbReference type="Gene3D" id="3.50.50.60">
    <property type="entry name" value="FAD/NAD(P)-binding domain"/>
    <property type="match status" value="1"/>
</dbReference>
<dbReference type="PANTHER" id="PTHR42917:SF2">
    <property type="entry name" value="2,4-DIENOYL-COA REDUCTASE [(2E)-ENOYL-COA-PRODUCING]"/>
    <property type="match status" value="1"/>
</dbReference>
<dbReference type="PRINTS" id="PR00469">
    <property type="entry name" value="PNDRDTASEII"/>
</dbReference>
<dbReference type="PRINTS" id="PR00368">
    <property type="entry name" value="FADPNR"/>
</dbReference>
<comment type="similarity">
    <text evidence="3">In the N-terminal section; belongs to the NADH:flavin oxidoreductase/NADH oxidase family.</text>
</comment>
<keyword evidence="4" id="KW-0285">Flavoprotein</keyword>
<evidence type="ECO:0000259" key="10">
    <source>
        <dbReference type="Pfam" id="PF00724"/>
    </source>
</evidence>
<evidence type="ECO:0000256" key="8">
    <source>
        <dbReference type="ARBA" id="ARBA00023004"/>
    </source>
</evidence>
<keyword evidence="13" id="KW-1185">Reference proteome</keyword>
<evidence type="ECO:0000313" key="13">
    <source>
        <dbReference type="Proteomes" id="UP000825679"/>
    </source>
</evidence>
<evidence type="ECO:0000256" key="7">
    <source>
        <dbReference type="ARBA" id="ARBA00023002"/>
    </source>
</evidence>
<organism evidence="12 13">
    <name type="scientific">Deefgea tanakiae</name>
    <dbReference type="NCBI Taxonomy" id="2865840"/>
    <lineage>
        <taxon>Bacteria</taxon>
        <taxon>Pseudomonadati</taxon>
        <taxon>Pseudomonadota</taxon>
        <taxon>Betaproteobacteria</taxon>
        <taxon>Neisseriales</taxon>
        <taxon>Chitinibacteraceae</taxon>
        <taxon>Deefgea</taxon>
    </lineage>
</organism>
<comment type="cofactor">
    <cofactor evidence="2">
        <name>[4Fe-4S] cluster</name>
        <dbReference type="ChEBI" id="CHEBI:49883"/>
    </cofactor>
</comment>
<dbReference type="Gene3D" id="3.20.20.70">
    <property type="entry name" value="Aldolase class I"/>
    <property type="match status" value="1"/>
</dbReference>
<evidence type="ECO:0000256" key="5">
    <source>
        <dbReference type="ARBA" id="ARBA00022643"/>
    </source>
</evidence>
<keyword evidence="9" id="KW-0411">Iron-sulfur</keyword>
<dbReference type="InterPro" id="IPR013785">
    <property type="entry name" value="Aldolase_TIM"/>
</dbReference>
<evidence type="ECO:0000256" key="4">
    <source>
        <dbReference type="ARBA" id="ARBA00022630"/>
    </source>
</evidence>
<proteinExistence type="inferred from homology"/>
<evidence type="ECO:0000259" key="11">
    <source>
        <dbReference type="Pfam" id="PF07992"/>
    </source>
</evidence>
<dbReference type="SUPFAM" id="SSF51395">
    <property type="entry name" value="FMN-linked oxidoreductases"/>
    <property type="match status" value="1"/>
</dbReference>